<proteinExistence type="predicted"/>
<evidence type="ECO:0000256" key="1">
    <source>
        <dbReference type="ARBA" id="ARBA00022801"/>
    </source>
</evidence>
<dbReference type="PRINTS" id="PR00111">
    <property type="entry name" value="ABHYDROLASE"/>
</dbReference>
<dbReference type="EMBL" id="LT670849">
    <property type="protein sequence ID" value="SHN66453.1"/>
    <property type="molecule type" value="Genomic_DNA"/>
</dbReference>
<dbReference type="PANTHER" id="PTHR43798:SF31">
    <property type="entry name" value="AB HYDROLASE SUPERFAMILY PROTEIN YCLE"/>
    <property type="match status" value="1"/>
</dbReference>
<dbReference type="GO" id="GO:0016020">
    <property type="term" value="C:membrane"/>
    <property type="evidence" value="ECO:0007669"/>
    <property type="project" value="TreeGrafter"/>
</dbReference>
<sequence>MHFAELNGVALRYELSGAGDRTLVLVHEMGGSLESWDEVVPHFAPSRRVLRYDTRGAGMSQKARGELSFSAMAADIAALLEACGITGEVALAGVAVGGAIALQFAAQYSERTSAVIVGSPAAGIAAARRSAALERLARIEADGMSSVVEDAMLNGYAPELRGDARRFERFRARWLGNDPSSYATIWRMLANAEMAETLGRIRCPALVIGGTLDRVRPPAIAQEVAKAIPGARYIEVNTGHYMAVQTPDLVADCIDKFLTSVNA</sequence>
<dbReference type="InterPro" id="IPR050266">
    <property type="entry name" value="AB_hydrolase_sf"/>
</dbReference>
<gene>
    <name evidence="3" type="ORF">SAMN05444170_0945</name>
</gene>
<name>A0A1M7T6V1_9BRAD</name>
<dbReference type="GO" id="GO:0016787">
    <property type="term" value="F:hydrolase activity"/>
    <property type="evidence" value="ECO:0007669"/>
    <property type="project" value="UniProtKB-KW"/>
</dbReference>
<dbReference type="InterPro" id="IPR029058">
    <property type="entry name" value="AB_hydrolase_fold"/>
</dbReference>
<reference evidence="4" key="1">
    <citation type="submission" date="2016-11" db="EMBL/GenBank/DDBJ databases">
        <authorList>
            <person name="Varghese N."/>
            <person name="Submissions S."/>
        </authorList>
    </citation>
    <scope>NUCLEOTIDE SEQUENCE [LARGE SCALE GENOMIC DNA]</scope>
    <source>
        <strain evidence="4">GAS401</strain>
    </source>
</reference>
<dbReference type="OrthoDB" id="9785847at2"/>
<evidence type="ECO:0000259" key="2">
    <source>
        <dbReference type="Pfam" id="PF00561"/>
    </source>
</evidence>
<evidence type="ECO:0000313" key="3">
    <source>
        <dbReference type="EMBL" id="SHN66453.1"/>
    </source>
</evidence>
<dbReference type="AlphaFoldDB" id="A0A1M7T6V1"/>
<dbReference type="InterPro" id="IPR000073">
    <property type="entry name" value="AB_hydrolase_1"/>
</dbReference>
<keyword evidence="4" id="KW-1185">Reference proteome</keyword>
<organism evidence="3 4">
    <name type="scientific">Bradyrhizobium erythrophlei</name>
    <dbReference type="NCBI Taxonomy" id="1437360"/>
    <lineage>
        <taxon>Bacteria</taxon>
        <taxon>Pseudomonadati</taxon>
        <taxon>Pseudomonadota</taxon>
        <taxon>Alphaproteobacteria</taxon>
        <taxon>Hyphomicrobiales</taxon>
        <taxon>Nitrobacteraceae</taxon>
        <taxon>Bradyrhizobium</taxon>
    </lineage>
</organism>
<accession>A0A1M7T6V1</accession>
<dbReference type="RefSeq" id="WP_072816905.1">
    <property type="nucleotide sequence ID" value="NZ_LT670849.1"/>
</dbReference>
<dbReference type="Proteomes" id="UP000184096">
    <property type="component" value="Chromosome I"/>
</dbReference>
<dbReference type="Gene3D" id="3.40.50.1820">
    <property type="entry name" value="alpha/beta hydrolase"/>
    <property type="match status" value="1"/>
</dbReference>
<feature type="domain" description="AB hydrolase-1" evidence="2">
    <location>
        <begin position="22"/>
        <end position="242"/>
    </location>
</feature>
<dbReference type="PANTHER" id="PTHR43798">
    <property type="entry name" value="MONOACYLGLYCEROL LIPASE"/>
    <property type="match status" value="1"/>
</dbReference>
<dbReference type="Pfam" id="PF00561">
    <property type="entry name" value="Abhydrolase_1"/>
    <property type="match status" value="1"/>
</dbReference>
<evidence type="ECO:0000313" key="4">
    <source>
        <dbReference type="Proteomes" id="UP000184096"/>
    </source>
</evidence>
<protein>
    <submittedName>
        <fullName evidence="3">3-oxoadipate enol-lactonase</fullName>
    </submittedName>
</protein>
<dbReference type="SUPFAM" id="SSF53474">
    <property type="entry name" value="alpha/beta-Hydrolases"/>
    <property type="match status" value="1"/>
</dbReference>
<keyword evidence="1" id="KW-0378">Hydrolase</keyword>